<comment type="caution">
    <text evidence="7">The sequence shown here is derived from an EMBL/GenBank/DDBJ whole genome shotgun (WGS) entry which is preliminary data.</text>
</comment>
<dbReference type="Gene3D" id="3.90.180.10">
    <property type="entry name" value="Medium-chain alcohol dehydrogenases, catalytic domain"/>
    <property type="match status" value="1"/>
</dbReference>
<gene>
    <name evidence="7" type="ORF">DDE19_28585</name>
</gene>
<comment type="cofactor">
    <cofactor evidence="1 5">
        <name>Zn(2+)</name>
        <dbReference type="ChEBI" id="CHEBI:29105"/>
    </cofactor>
</comment>
<keyword evidence="3 5" id="KW-0862">Zinc</keyword>
<reference evidence="7 8" key="1">
    <citation type="submission" date="2018-04" db="EMBL/GenBank/DDBJ databases">
        <title>Micromonosporas from Atacama Desert.</title>
        <authorList>
            <person name="Carro L."/>
            <person name="Klenk H.-P."/>
            <person name="Goodfellow M."/>
        </authorList>
    </citation>
    <scope>NUCLEOTIDE SEQUENCE [LARGE SCALE GENOMIC DNA]</scope>
    <source>
        <strain evidence="7 8">LB19</strain>
    </source>
</reference>
<dbReference type="PROSITE" id="PS00059">
    <property type="entry name" value="ADH_ZINC"/>
    <property type="match status" value="1"/>
</dbReference>
<evidence type="ECO:0000313" key="8">
    <source>
        <dbReference type="Proteomes" id="UP000278981"/>
    </source>
</evidence>
<dbReference type="EMBL" id="QDGB01000348">
    <property type="protein sequence ID" value="RQX12429.1"/>
    <property type="molecule type" value="Genomic_DNA"/>
</dbReference>
<dbReference type="PANTHER" id="PTHR42813:SF2">
    <property type="entry name" value="DEHYDROGENASE, ZINC-CONTAINING, PUTATIVE (AFU_ORTHOLOGUE AFUA_2G02810)-RELATED"/>
    <property type="match status" value="1"/>
</dbReference>
<proteinExistence type="inferred from homology"/>
<keyword evidence="2 5" id="KW-0479">Metal-binding</keyword>
<dbReference type="Proteomes" id="UP000278981">
    <property type="component" value="Unassembled WGS sequence"/>
</dbReference>
<dbReference type="InterPro" id="IPR002328">
    <property type="entry name" value="ADH_Zn_CS"/>
</dbReference>
<dbReference type="GO" id="GO:0016491">
    <property type="term" value="F:oxidoreductase activity"/>
    <property type="evidence" value="ECO:0007669"/>
    <property type="project" value="UniProtKB-KW"/>
</dbReference>
<dbReference type="SUPFAM" id="SSF51735">
    <property type="entry name" value="NAD(P)-binding Rossmann-fold domains"/>
    <property type="match status" value="1"/>
</dbReference>
<dbReference type="InterPro" id="IPR020843">
    <property type="entry name" value="ER"/>
</dbReference>
<evidence type="ECO:0000256" key="4">
    <source>
        <dbReference type="ARBA" id="ARBA00023002"/>
    </source>
</evidence>
<dbReference type="OrthoDB" id="3399630at2"/>
<evidence type="ECO:0000256" key="1">
    <source>
        <dbReference type="ARBA" id="ARBA00001947"/>
    </source>
</evidence>
<dbReference type="InterPro" id="IPR036291">
    <property type="entry name" value="NAD(P)-bd_dom_sf"/>
</dbReference>
<sequence>MKATAWMGAGSVKVIDVPDPKIMNARDAIVRITTTAICGSDLHLYHGYIPAMRKGDILGHEFMGEVVEVGPQVRNLKPGDRVVVPFPIACGHCSSCQRGLYSVCENSNPNAGIAEKIMGHSPAGIYGYSHLLGGYAGGQAEYARVPFADIGPVKVPDEISDDQAVMLADVFPTGYMGAEMCDIKPGQVIAIWGAGPVGLLAAASARLLGAERVIVIDRFPYRLRLAEEHLDAETINYEEADVLDTLNEMTAGRGPDACIDAVGLEGHHGNAAMYAYDRAKQAARVETERPFALRQAILACRSGGVVSVVGAYGGFVDKFPMGAFMNRSLIMRTGQCHVQRYTRPLLERIRRGEIDPSFIVSHRMPLRDAPKGYKIFQKKQDDCTKVLLKV</sequence>
<evidence type="ECO:0000256" key="2">
    <source>
        <dbReference type="ARBA" id="ARBA00022723"/>
    </source>
</evidence>
<name>A0A3N9XHP8_9ACTN</name>
<evidence type="ECO:0000313" key="7">
    <source>
        <dbReference type="EMBL" id="RQX12429.1"/>
    </source>
</evidence>
<dbReference type="PANTHER" id="PTHR42813">
    <property type="entry name" value="ZINC-TYPE ALCOHOL DEHYDROGENASE-LIKE"/>
    <property type="match status" value="1"/>
</dbReference>
<comment type="similarity">
    <text evidence="5">Belongs to the zinc-containing alcohol dehydrogenase family.</text>
</comment>
<organism evidence="7 8">
    <name type="scientific">Micromonospora ureilytica</name>
    <dbReference type="NCBI Taxonomy" id="709868"/>
    <lineage>
        <taxon>Bacteria</taxon>
        <taxon>Bacillati</taxon>
        <taxon>Actinomycetota</taxon>
        <taxon>Actinomycetes</taxon>
        <taxon>Micromonosporales</taxon>
        <taxon>Micromonosporaceae</taxon>
        <taxon>Micromonospora</taxon>
    </lineage>
</organism>
<dbReference type="Pfam" id="PF00107">
    <property type="entry name" value="ADH_zinc_N"/>
    <property type="match status" value="1"/>
</dbReference>
<dbReference type="SUPFAM" id="SSF50129">
    <property type="entry name" value="GroES-like"/>
    <property type="match status" value="1"/>
</dbReference>
<evidence type="ECO:0000256" key="5">
    <source>
        <dbReference type="RuleBase" id="RU361277"/>
    </source>
</evidence>
<keyword evidence="4" id="KW-0560">Oxidoreductase</keyword>
<dbReference type="SMART" id="SM00829">
    <property type="entry name" value="PKS_ER"/>
    <property type="match status" value="1"/>
</dbReference>
<evidence type="ECO:0000256" key="3">
    <source>
        <dbReference type="ARBA" id="ARBA00022833"/>
    </source>
</evidence>
<dbReference type="InterPro" id="IPR013149">
    <property type="entry name" value="ADH-like_C"/>
</dbReference>
<dbReference type="AlphaFoldDB" id="A0A3N9XHP8"/>
<protein>
    <submittedName>
        <fullName evidence="7">Glutathione-dependent formaldehyde dehydrogenase</fullName>
    </submittedName>
</protein>
<evidence type="ECO:0000259" key="6">
    <source>
        <dbReference type="SMART" id="SM00829"/>
    </source>
</evidence>
<dbReference type="CDD" id="cd08283">
    <property type="entry name" value="FDH_like_1"/>
    <property type="match status" value="1"/>
</dbReference>
<dbReference type="Pfam" id="PF08240">
    <property type="entry name" value="ADH_N"/>
    <property type="match status" value="1"/>
</dbReference>
<dbReference type="InterPro" id="IPR011032">
    <property type="entry name" value="GroES-like_sf"/>
</dbReference>
<accession>A0A3N9XHP8</accession>
<dbReference type="RefSeq" id="WP_124822368.1">
    <property type="nucleotide sequence ID" value="NZ_QDGB01000348.1"/>
</dbReference>
<dbReference type="Gene3D" id="3.40.50.720">
    <property type="entry name" value="NAD(P)-binding Rossmann-like Domain"/>
    <property type="match status" value="1"/>
</dbReference>
<dbReference type="GO" id="GO:0008270">
    <property type="term" value="F:zinc ion binding"/>
    <property type="evidence" value="ECO:0007669"/>
    <property type="project" value="InterPro"/>
</dbReference>
<dbReference type="InterPro" id="IPR013154">
    <property type="entry name" value="ADH-like_N"/>
</dbReference>
<feature type="domain" description="Enoyl reductase (ER)" evidence="6">
    <location>
        <begin position="8"/>
        <end position="388"/>
    </location>
</feature>